<keyword evidence="3" id="KW-1185">Reference proteome</keyword>
<sequence length="333" mass="38763">MLSHFKGQNIVPTKRKTWTSLEKNPLISDNSEYEHIFKDDSNVHFVLMEENEHLRESYHINSEAMMSVLRMCEIENLSDVVEEQIIPSGYKLSRLQNYMIKCVPMIQVFLFNNHGNIYQSLIDEGMVDTLSRLNCIETDKLEVKYWFKNDPEIFRLKEENCQTGQSRILFPKTDCLPIFTVAYLRKTNMLLEDCLSRHSDTDIDETEVVWTVPESLLTDIEPVVEEEEDDVEEEEITASTNEPAIMRAWPPMSDGKNHPKAKSTVDRDEQAESKVWPPPRAPDYMKTVKDLPSGVRVVRESYRKDQRTSQQIVWIEGNCKVTIHPCNRSDNTN</sequence>
<evidence type="ECO:0000256" key="1">
    <source>
        <dbReference type="SAM" id="MobiDB-lite"/>
    </source>
</evidence>
<gene>
    <name evidence="2" type="ORF">MEDL_34150</name>
</gene>
<evidence type="ECO:0000313" key="2">
    <source>
        <dbReference type="EMBL" id="CAG2220687.1"/>
    </source>
</evidence>
<feature type="region of interest" description="Disordered" evidence="1">
    <location>
        <begin position="246"/>
        <end position="284"/>
    </location>
</feature>
<organism evidence="2 3">
    <name type="scientific">Mytilus edulis</name>
    <name type="common">Blue mussel</name>
    <dbReference type="NCBI Taxonomy" id="6550"/>
    <lineage>
        <taxon>Eukaryota</taxon>
        <taxon>Metazoa</taxon>
        <taxon>Spiralia</taxon>
        <taxon>Lophotrochozoa</taxon>
        <taxon>Mollusca</taxon>
        <taxon>Bivalvia</taxon>
        <taxon>Autobranchia</taxon>
        <taxon>Pteriomorphia</taxon>
        <taxon>Mytilida</taxon>
        <taxon>Mytiloidea</taxon>
        <taxon>Mytilidae</taxon>
        <taxon>Mytilinae</taxon>
        <taxon>Mytilus</taxon>
    </lineage>
</organism>
<protein>
    <submittedName>
        <fullName evidence="2">Uncharacterized protein</fullName>
    </submittedName>
</protein>
<comment type="caution">
    <text evidence="2">The sequence shown here is derived from an EMBL/GenBank/DDBJ whole genome shotgun (WGS) entry which is preliminary data.</text>
</comment>
<reference evidence="2" key="1">
    <citation type="submission" date="2021-03" db="EMBL/GenBank/DDBJ databases">
        <authorList>
            <person name="Bekaert M."/>
        </authorList>
    </citation>
    <scope>NUCLEOTIDE SEQUENCE</scope>
</reference>
<accession>A0A8S3SK76</accession>
<proteinExistence type="predicted"/>
<name>A0A8S3SK76_MYTED</name>
<dbReference type="EMBL" id="CAJPWZ010001667">
    <property type="protein sequence ID" value="CAG2220687.1"/>
    <property type="molecule type" value="Genomic_DNA"/>
</dbReference>
<dbReference type="AlphaFoldDB" id="A0A8S3SK76"/>
<dbReference type="OrthoDB" id="6203887at2759"/>
<evidence type="ECO:0000313" key="3">
    <source>
        <dbReference type="Proteomes" id="UP000683360"/>
    </source>
</evidence>
<feature type="compositionally biased region" description="Basic and acidic residues" evidence="1">
    <location>
        <begin position="263"/>
        <end position="272"/>
    </location>
</feature>
<dbReference type="Proteomes" id="UP000683360">
    <property type="component" value="Unassembled WGS sequence"/>
</dbReference>